<dbReference type="PANTHER" id="PTHR10434:SF64">
    <property type="entry name" value="1-ACYL-SN-GLYCEROL-3-PHOSPHATE ACYLTRANSFERASE-RELATED"/>
    <property type="match status" value="1"/>
</dbReference>
<comment type="caution">
    <text evidence="8">The sequence shown here is derived from an EMBL/GenBank/DDBJ whole genome shotgun (WGS) entry which is preliminary data.</text>
</comment>
<evidence type="ECO:0000256" key="2">
    <source>
        <dbReference type="ARBA" id="ARBA00022516"/>
    </source>
</evidence>
<dbReference type="Pfam" id="PF01553">
    <property type="entry name" value="Acyltransferase"/>
    <property type="match status" value="1"/>
</dbReference>
<reference evidence="8 9" key="1">
    <citation type="submission" date="2017-08" db="EMBL/GenBank/DDBJ databases">
        <title>Infants hospitalized years apart are colonized by the same room-sourced microbial strains.</title>
        <authorList>
            <person name="Brooks B."/>
            <person name="Olm M.R."/>
            <person name="Firek B.A."/>
            <person name="Baker R."/>
            <person name="Thomas B.C."/>
            <person name="Morowitz M.J."/>
            <person name="Banfield J.F."/>
        </authorList>
    </citation>
    <scope>NUCLEOTIDE SEQUENCE [LARGE SCALE GENOMIC DNA]</scope>
    <source>
        <strain evidence="8">S2_003_000_R2_11</strain>
    </source>
</reference>
<dbReference type="GO" id="GO:0003841">
    <property type="term" value="F:1-acylglycerol-3-phosphate O-acyltransferase activity"/>
    <property type="evidence" value="ECO:0007669"/>
    <property type="project" value="TreeGrafter"/>
</dbReference>
<dbReference type="EMBL" id="QFQS01000006">
    <property type="protein sequence ID" value="PZQ95600.1"/>
    <property type="molecule type" value="Genomic_DNA"/>
</dbReference>
<comment type="pathway">
    <text evidence="1">Lipid metabolism.</text>
</comment>
<sequence length="277" mass="30237">MSDWLAAQMALPAPGFRGWVRVVLRGGTLALVVYGGLVLLLLVRLVERPLCGAARPVSPWITQGVCRIALVLLGLRLTVRGARMQGQGALVANHASWLDIYVLNAVDRVYFVSKAEVSGWAGIGWLARATGTVFITRKGAEARAQQAVFEERLRAGHRLLFFPEGTSTDSRRVLPFKSTLFAAFFTSGVEKELQIQPVTVVYRAPKGQDRRFYGWWGEMDFAPHLIAVLAAPRGGAVEVVRHPPRAVAEFADRKALAAWCEAEVRDGFPEGGTEGSA</sequence>
<name>A0A2W5UC90_CERSP</name>
<proteinExistence type="predicted"/>
<evidence type="ECO:0000259" key="7">
    <source>
        <dbReference type="SMART" id="SM00563"/>
    </source>
</evidence>
<dbReference type="Proteomes" id="UP000248975">
    <property type="component" value="Unassembled WGS sequence"/>
</dbReference>
<feature type="domain" description="Phospholipid/glycerol acyltransferase" evidence="7">
    <location>
        <begin position="88"/>
        <end position="203"/>
    </location>
</feature>
<evidence type="ECO:0000256" key="1">
    <source>
        <dbReference type="ARBA" id="ARBA00005189"/>
    </source>
</evidence>
<keyword evidence="6" id="KW-0472">Membrane</keyword>
<dbReference type="GO" id="GO:0006654">
    <property type="term" value="P:phosphatidic acid biosynthetic process"/>
    <property type="evidence" value="ECO:0007669"/>
    <property type="project" value="TreeGrafter"/>
</dbReference>
<dbReference type="InterPro" id="IPR002123">
    <property type="entry name" value="Plipid/glycerol_acylTrfase"/>
</dbReference>
<feature type="transmembrane region" description="Helical" evidence="6">
    <location>
        <begin position="22"/>
        <end position="45"/>
    </location>
</feature>
<keyword evidence="6" id="KW-1133">Transmembrane helix</keyword>
<evidence type="ECO:0000313" key="8">
    <source>
        <dbReference type="EMBL" id="PZQ95600.1"/>
    </source>
</evidence>
<dbReference type="SUPFAM" id="SSF69593">
    <property type="entry name" value="Glycerol-3-phosphate (1)-acyltransferase"/>
    <property type="match status" value="1"/>
</dbReference>
<dbReference type="SMART" id="SM00563">
    <property type="entry name" value="PlsC"/>
    <property type="match status" value="1"/>
</dbReference>
<gene>
    <name evidence="8" type="ORF">DI533_18275</name>
</gene>
<protein>
    <submittedName>
        <fullName evidence="8">1-acyl-sn-glycerol-3-phosphate acyltransferase</fullName>
    </submittedName>
</protein>
<keyword evidence="4" id="KW-0443">Lipid metabolism</keyword>
<keyword evidence="3 8" id="KW-0808">Transferase</keyword>
<evidence type="ECO:0000313" key="9">
    <source>
        <dbReference type="Proteomes" id="UP000248975"/>
    </source>
</evidence>
<keyword evidence="6" id="KW-0812">Transmembrane</keyword>
<keyword evidence="5 8" id="KW-0012">Acyltransferase</keyword>
<evidence type="ECO:0000256" key="3">
    <source>
        <dbReference type="ARBA" id="ARBA00022679"/>
    </source>
</evidence>
<dbReference type="CDD" id="cd07989">
    <property type="entry name" value="LPLAT_AGPAT-like"/>
    <property type="match status" value="1"/>
</dbReference>
<accession>A0A2W5UC90</accession>
<evidence type="ECO:0000256" key="6">
    <source>
        <dbReference type="SAM" id="Phobius"/>
    </source>
</evidence>
<keyword evidence="2" id="KW-0444">Lipid biosynthesis</keyword>
<dbReference type="PANTHER" id="PTHR10434">
    <property type="entry name" value="1-ACYL-SN-GLYCEROL-3-PHOSPHATE ACYLTRANSFERASE"/>
    <property type="match status" value="1"/>
</dbReference>
<organism evidence="8 9">
    <name type="scientific">Cereibacter sphaeroides</name>
    <name type="common">Rhodobacter sphaeroides</name>
    <dbReference type="NCBI Taxonomy" id="1063"/>
    <lineage>
        <taxon>Bacteria</taxon>
        <taxon>Pseudomonadati</taxon>
        <taxon>Pseudomonadota</taxon>
        <taxon>Alphaproteobacteria</taxon>
        <taxon>Rhodobacterales</taxon>
        <taxon>Paracoccaceae</taxon>
        <taxon>Cereibacter</taxon>
    </lineage>
</organism>
<evidence type="ECO:0000256" key="5">
    <source>
        <dbReference type="ARBA" id="ARBA00023315"/>
    </source>
</evidence>
<evidence type="ECO:0000256" key="4">
    <source>
        <dbReference type="ARBA" id="ARBA00023098"/>
    </source>
</evidence>
<dbReference type="AlphaFoldDB" id="A0A2W5UC90"/>